<dbReference type="Gene3D" id="3.40.50.720">
    <property type="entry name" value="NAD(P)-binding Rossmann-like Domain"/>
    <property type="match status" value="1"/>
</dbReference>
<name>A0A1L7WCB6_9HELO</name>
<dbReference type="OrthoDB" id="3509362at2759"/>
<dbReference type="GO" id="GO:0005739">
    <property type="term" value="C:mitochondrion"/>
    <property type="evidence" value="ECO:0007669"/>
    <property type="project" value="TreeGrafter"/>
</dbReference>
<dbReference type="SUPFAM" id="SSF50129">
    <property type="entry name" value="GroES-like"/>
    <property type="match status" value="1"/>
</dbReference>
<dbReference type="PANTHER" id="PTHR11695">
    <property type="entry name" value="ALCOHOL DEHYDROGENASE RELATED"/>
    <property type="match status" value="1"/>
</dbReference>
<accession>A0A1L7WCB6</accession>
<proteinExistence type="predicted"/>
<dbReference type="AlphaFoldDB" id="A0A1L7WCB6"/>
<gene>
    <name evidence="2" type="ORF">PAC_00181</name>
</gene>
<dbReference type="SMART" id="SM00829">
    <property type="entry name" value="PKS_ER"/>
    <property type="match status" value="1"/>
</dbReference>
<evidence type="ECO:0000313" key="3">
    <source>
        <dbReference type="Proteomes" id="UP000184330"/>
    </source>
</evidence>
<dbReference type="InterPro" id="IPR050700">
    <property type="entry name" value="YIM1/Zinc_Alcohol_DH_Fams"/>
</dbReference>
<dbReference type="EMBL" id="FJOG01000001">
    <property type="protein sequence ID" value="CZR50309.1"/>
    <property type="molecule type" value="Genomic_DNA"/>
</dbReference>
<dbReference type="PANTHER" id="PTHR11695:SF294">
    <property type="entry name" value="RETICULON-4-INTERACTING PROTEIN 1, MITOCHONDRIAL"/>
    <property type="match status" value="1"/>
</dbReference>
<organism evidence="2 3">
    <name type="scientific">Phialocephala subalpina</name>
    <dbReference type="NCBI Taxonomy" id="576137"/>
    <lineage>
        <taxon>Eukaryota</taxon>
        <taxon>Fungi</taxon>
        <taxon>Dikarya</taxon>
        <taxon>Ascomycota</taxon>
        <taxon>Pezizomycotina</taxon>
        <taxon>Leotiomycetes</taxon>
        <taxon>Helotiales</taxon>
        <taxon>Mollisiaceae</taxon>
        <taxon>Phialocephala</taxon>
        <taxon>Phialocephala fortinii species complex</taxon>
    </lineage>
</organism>
<dbReference type="Gene3D" id="3.90.180.10">
    <property type="entry name" value="Medium-chain alcohol dehydrogenases, catalytic domain"/>
    <property type="match status" value="1"/>
</dbReference>
<feature type="domain" description="Enoyl reductase (ER)" evidence="1">
    <location>
        <begin position="10"/>
        <end position="370"/>
    </location>
</feature>
<dbReference type="SUPFAM" id="SSF51735">
    <property type="entry name" value="NAD(P)-binding Rossmann-fold domains"/>
    <property type="match status" value="1"/>
</dbReference>
<protein>
    <recommendedName>
        <fullName evidence="1">Enoyl reductase (ER) domain-containing protein</fullName>
    </recommendedName>
</protein>
<dbReference type="Pfam" id="PF08240">
    <property type="entry name" value="ADH_N"/>
    <property type="match status" value="1"/>
</dbReference>
<dbReference type="GO" id="GO:0016491">
    <property type="term" value="F:oxidoreductase activity"/>
    <property type="evidence" value="ECO:0007669"/>
    <property type="project" value="InterPro"/>
</dbReference>
<sequence>MKALGLTKFGKPTNLEILTLPDPVIESPEDIIVSVKAISVNPADYVRMSGITRFVEPITPPFTIAADFSGVIFEVGESVTKFKKGDKVYGFCIHVHGTASQLLHLTPKTGHFISHIPSSPTGTLSIEEAAAIPVACCTAISALWQADRLIALKESSGSRDSGGLVGKTVFVTAGLGGIGSSTLQILKSCFEVKKVITTVSTSKIPLVDELLGEGKVDLIVDYTKGQNDVVEKIGKETVDFLFDTVGQGMGVIEVMKKGGLILNTKGKSSTTLRAEVVNPPFWICWLVDLHLAVQRWRAGRYGVEYDHTHTQFGDRFGDAFRGWVEEGKLRPIVGRLVEFEKGKEEEGLQEVKAVLEMAGKGKGAVGKMVVRLDGFD</sequence>
<dbReference type="Proteomes" id="UP000184330">
    <property type="component" value="Unassembled WGS sequence"/>
</dbReference>
<dbReference type="CDD" id="cd05289">
    <property type="entry name" value="MDR_like_2"/>
    <property type="match status" value="1"/>
</dbReference>
<dbReference type="InterPro" id="IPR036291">
    <property type="entry name" value="NAD(P)-bd_dom_sf"/>
</dbReference>
<keyword evidence="3" id="KW-1185">Reference proteome</keyword>
<reference evidence="2 3" key="1">
    <citation type="submission" date="2016-03" db="EMBL/GenBank/DDBJ databases">
        <authorList>
            <person name="Ploux O."/>
        </authorList>
    </citation>
    <scope>NUCLEOTIDE SEQUENCE [LARGE SCALE GENOMIC DNA]</scope>
    <source>
        <strain evidence="2 3">UAMH 11012</strain>
    </source>
</reference>
<dbReference type="InterPro" id="IPR020843">
    <property type="entry name" value="ER"/>
</dbReference>
<dbReference type="STRING" id="576137.A0A1L7WCB6"/>
<evidence type="ECO:0000313" key="2">
    <source>
        <dbReference type="EMBL" id="CZR50309.1"/>
    </source>
</evidence>
<dbReference type="InterPro" id="IPR013154">
    <property type="entry name" value="ADH-like_N"/>
</dbReference>
<evidence type="ECO:0000259" key="1">
    <source>
        <dbReference type="SMART" id="SM00829"/>
    </source>
</evidence>
<dbReference type="InterPro" id="IPR011032">
    <property type="entry name" value="GroES-like_sf"/>
</dbReference>